<evidence type="ECO:0000256" key="2">
    <source>
        <dbReference type="ARBA" id="ARBA00023295"/>
    </source>
</evidence>
<dbReference type="InterPro" id="IPR015882">
    <property type="entry name" value="HEX_bac_N"/>
</dbReference>
<keyword evidence="6" id="KW-1185">Reference proteome</keyword>
<dbReference type="Gene3D" id="3.30.379.10">
    <property type="entry name" value="Chitobiase/beta-hexosaminidase domain 2-like"/>
    <property type="match status" value="1"/>
</dbReference>
<dbReference type="Gene3D" id="1.20.58.460">
    <property type="entry name" value="Hyaluronidase post-catalytic domain-like"/>
    <property type="match status" value="1"/>
</dbReference>
<dbReference type="GO" id="GO:0015929">
    <property type="term" value="F:hexosaminidase activity"/>
    <property type="evidence" value="ECO:0007669"/>
    <property type="project" value="UniProtKB-ARBA"/>
</dbReference>
<evidence type="ECO:0000313" key="5">
    <source>
        <dbReference type="EMBL" id="NED99326.1"/>
    </source>
</evidence>
<dbReference type="SUPFAM" id="SSF55545">
    <property type="entry name" value="beta-N-acetylhexosaminidase-like domain"/>
    <property type="match status" value="1"/>
</dbReference>
<dbReference type="PANTHER" id="PTHR13170">
    <property type="entry name" value="O-GLCNACASE"/>
    <property type="match status" value="1"/>
</dbReference>
<comment type="similarity">
    <text evidence="3">Belongs to the glycosyl hydrolase 84 family.</text>
</comment>
<evidence type="ECO:0000313" key="6">
    <source>
        <dbReference type="Proteomes" id="UP000475214"/>
    </source>
</evidence>
<dbReference type="GO" id="GO:1901135">
    <property type="term" value="P:carbohydrate derivative metabolic process"/>
    <property type="evidence" value="ECO:0007669"/>
    <property type="project" value="UniProtKB-ARBA"/>
</dbReference>
<protein>
    <submittedName>
        <fullName evidence="5">Beta-N-acetylhexosaminidase</fullName>
    </submittedName>
</protein>
<dbReference type="PROSITE" id="PS52009">
    <property type="entry name" value="GH84"/>
    <property type="match status" value="1"/>
</dbReference>
<gene>
    <name evidence="5" type="ORF">G1H10_04020</name>
</gene>
<dbReference type="InterPro" id="IPR051822">
    <property type="entry name" value="Glycosyl_Hydrolase_84"/>
</dbReference>
<dbReference type="SUPFAM" id="SSF140657">
    <property type="entry name" value="Hyaluronidase post-catalytic domain-like"/>
    <property type="match status" value="1"/>
</dbReference>
<feature type="domain" description="GH84" evidence="4">
    <location>
        <begin position="126"/>
        <end position="406"/>
    </location>
</feature>
<dbReference type="Pfam" id="PF02838">
    <property type="entry name" value="Glyco_hydro_20b"/>
    <property type="match status" value="1"/>
</dbReference>
<evidence type="ECO:0000256" key="3">
    <source>
        <dbReference type="PROSITE-ProRule" id="PRU01353"/>
    </source>
</evidence>
<dbReference type="EMBL" id="JAAGOA010000002">
    <property type="protein sequence ID" value="NED99326.1"/>
    <property type="molecule type" value="Genomic_DNA"/>
</dbReference>
<keyword evidence="2 3" id="KW-0326">Glycosidase</keyword>
<accession>A0A6L9S2P4</accession>
<dbReference type="Pfam" id="PF07555">
    <property type="entry name" value="NAGidase"/>
    <property type="match status" value="1"/>
</dbReference>
<evidence type="ECO:0000259" key="4">
    <source>
        <dbReference type="PROSITE" id="PS52009"/>
    </source>
</evidence>
<dbReference type="PANTHER" id="PTHR13170:SF16">
    <property type="entry name" value="PROTEIN O-GLCNACASE"/>
    <property type="match status" value="1"/>
</dbReference>
<dbReference type="Gene3D" id="3.20.20.80">
    <property type="entry name" value="Glycosidases"/>
    <property type="match status" value="1"/>
</dbReference>
<comment type="caution">
    <text evidence="5">The sequence shown here is derived from an EMBL/GenBank/DDBJ whole genome shotgun (WGS) entry which is preliminary data.</text>
</comment>
<proteinExistence type="inferred from homology"/>
<sequence>MPQPRELALGGESVRFGEVLVEAAPDCDAARAIVDAWAAAFGQPTAASGAPALRVRIDTQPTAQLPPEGYALVVDRPAGEPQAVITAADPGGAYYGARTLIELAAGTDSGTCELRTGSVRDWPELGWRGTIEGFYGTPWSHADRLEHLRFAGRHKLNAYVYAPKDDPYHRAQWRDPYPDAELTRLAELVEEARRHHVRFVFTVSPGLSMVYSDPGELDRLLAKLQQVWDVGVRDVGLLFDDIEPDLVHEEDVAAYGTEPGSSALAHADVCRRVIEEFLRPRDADRPLLMVPTDYAGTGSSPYREKLAGELDGDVLVWWTGRDIVVGDVTREHIDAAAQNFRHRLLLWDNFPVNDFDFSRVFLGPLTGRTLDLSDAPLAGVTANPMPQAAASEVALATVADWAWNPDAYDAAASHRRVRASLGADDAVDMLIESCSSWPPSAPQHPELSALLDDVLAGDAAAAKRANVTFHTMARSAEPSTARGERLARELKPWLDTQAAMGRAGLAALDHLASPTATTRSAAEKLLAEAQTYEQNVLKSVVPPFVERVLAQH</sequence>
<dbReference type="SUPFAM" id="SSF51445">
    <property type="entry name" value="(Trans)glycosidases"/>
    <property type="match status" value="1"/>
</dbReference>
<dbReference type="Proteomes" id="UP000475214">
    <property type="component" value="Unassembled WGS sequence"/>
</dbReference>
<dbReference type="InterPro" id="IPR029018">
    <property type="entry name" value="Hex-like_dom2"/>
</dbReference>
<organism evidence="5 6">
    <name type="scientific">Phytoactinopolyspora halotolerans</name>
    <dbReference type="NCBI Taxonomy" id="1981512"/>
    <lineage>
        <taxon>Bacteria</taxon>
        <taxon>Bacillati</taxon>
        <taxon>Actinomycetota</taxon>
        <taxon>Actinomycetes</taxon>
        <taxon>Jiangellales</taxon>
        <taxon>Jiangellaceae</taxon>
        <taxon>Phytoactinopolyspora</taxon>
    </lineage>
</organism>
<dbReference type="InterPro" id="IPR017853">
    <property type="entry name" value="GH"/>
</dbReference>
<reference evidence="5 6" key="1">
    <citation type="submission" date="2020-02" db="EMBL/GenBank/DDBJ databases">
        <authorList>
            <person name="Li X.-J."/>
            <person name="Han X.-M."/>
        </authorList>
    </citation>
    <scope>NUCLEOTIDE SEQUENCE [LARGE SCALE GENOMIC DNA]</scope>
    <source>
        <strain evidence="5 6">CCTCC AB 2017055</strain>
    </source>
</reference>
<keyword evidence="1 3" id="KW-0378">Hydrolase</keyword>
<dbReference type="InterPro" id="IPR011496">
    <property type="entry name" value="O-GlcNAcase_cat"/>
</dbReference>
<feature type="active site" description="Proton donor" evidence="3">
    <location>
        <position position="241"/>
    </location>
</feature>
<evidence type="ECO:0000256" key="1">
    <source>
        <dbReference type="ARBA" id="ARBA00022801"/>
    </source>
</evidence>
<name>A0A6L9S2P4_9ACTN</name>
<dbReference type="GO" id="GO:0005975">
    <property type="term" value="P:carbohydrate metabolic process"/>
    <property type="evidence" value="ECO:0007669"/>
    <property type="project" value="UniProtKB-ARBA"/>
</dbReference>
<dbReference type="AlphaFoldDB" id="A0A6L9S2P4"/>